<dbReference type="EMBL" id="RCCT01000002">
    <property type="protein sequence ID" value="RLK08276.1"/>
    <property type="molecule type" value="Genomic_DNA"/>
</dbReference>
<comment type="caution">
    <text evidence="3">The sequence shown here is derived from an EMBL/GenBank/DDBJ whole genome shotgun (WGS) entry which is preliminary data.</text>
</comment>
<name>A0A497ZTN0_9RHOB</name>
<dbReference type="Proteomes" id="UP000271700">
    <property type="component" value="Unassembled WGS sequence"/>
</dbReference>
<keyword evidence="3" id="KW-0969">Cilium</keyword>
<evidence type="ECO:0000313" key="3">
    <source>
        <dbReference type="EMBL" id="RLK08276.1"/>
    </source>
</evidence>
<accession>A0A497ZTN0</accession>
<evidence type="ECO:0000256" key="1">
    <source>
        <dbReference type="SAM" id="MobiDB-lite"/>
    </source>
</evidence>
<feature type="region of interest" description="Disordered" evidence="1">
    <location>
        <begin position="322"/>
        <end position="343"/>
    </location>
</feature>
<organism evidence="3 4">
    <name type="scientific">Ruegeria conchae</name>
    <dbReference type="NCBI Taxonomy" id="981384"/>
    <lineage>
        <taxon>Bacteria</taxon>
        <taxon>Pseudomonadati</taxon>
        <taxon>Pseudomonadota</taxon>
        <taxon>Alphaproteobacteria</taxon>
        <taxon>Rhodobacterales</taxon>
        <taxon>Roseobacteraceae</taxon>
        <taxon>Ruegeria</taxon>
    </lineage>
</organism>
<proteinExistence type="predicted"/>
<keyword evidence="3" id="KW-0966">Cell projection</keyword>
<dbReference type="InterPro" id="IPR001543">
    <property type="entry name" value="FliN-like_C"/>
</dbReference>
<dbReference type="SUPFAM" id="SSF101801">
    <property type="entry name" value="Surface presentation of antigens (SPOA)"/>
    <property type="match status" value="1"/>
</dbReference>
<gene>
    <name evidence="3" type="ORF">CLV75_1947</name>
</gene>
<dbReference type="Pfam" id="PF01052">
    <property type="entry name" value="FliMN_C"/>
    <property type="match status" value="1"/>
</dbReference>
<dbReference type="OrthoDB" id="7824563at2"/>
<reference evidence="3 4" key="1">
    <citation type="submission" date="2018-10" db="EMBL/GenBank/DDBJ databases">
        <title>Genomic Encyclopedia of Archaeal and Bacterial Type Strains, Phase II (KMG-II): from individual species to whole genera.</title>
        <authorList>
            <person name="Goeker M."/>
        </authorList>
    </citation>
    <scope>NUCLEOTIDE SEQUENCE [LARGE SCALE GENOMIC DNA]</scope>
    <source>
        <strain evidence="3 4">DSM 29317</strain>
    </source>
</reference>
<protein>
    <submittedName>
        <fullName evidence="3">Type III flagellar switch regulator (C-ring) FliN</fullName>
    </submittedName>
</protein>
<feature type="domain" description="Flagellar motor switch protein FliN-like C-terminal" evidence="2">
    <location>
        <begin position="218"/>
        <end position="281"/>
    </location>
</feature>
<dbReference type="STRING" id="981384.GCA_000192475_00411"/>
<keyword evidence="3" id="KW-0282">Flagellum</keyword>
<evidence type="ECO:0000313" key="4">
    <source>
        <dbReference type="Proteomes" id="UP000271700"/>
    </source>
</evidence>
<dbReference type="InterPro" id="IPR036429">
    <property type="entry name" value="SpoA-like_sf"/>
</dbReference>
<evidence type="ECO:0000259" key="2">
    <source>
        <dbReference type="Pfam" id="PF01052"/>
    </source>
</evidence>
<keyword evidence="4" id="KW-1185">Reference proteome</keyword>
<dbReference type="RefSeq" id="WP_010443255.1">
    <property type="nucleotide sequence ID" value="NZ_AEYW01000023.1"/>
</dbReference>
<dbReference type="Gene3D" id="2.30.330.10">
    <property type="entry name" value="SpoA-like"/>
    <property type="match status" value="1"/>
</dbReference>
<dbReference type="AlphaFoldDB" id="A0A497ZTN0"/>
<sequence length="364" mass="38608">MTKSALARKLSARQGGVDTPRSILRALRLGLARAAGDGMGLALAVIGAKQALRVQEDVTARLKQGWLMLLFGSDQGSVAAVCLDPGCVSAVIQQQTIAIVTSDPPSERMFTDTDAAMVAPLIEDMLGRAQKLVESPADMASLSGFEFTSRAEDRRSLTLALVDEAYRVFDLTVELAGGSRQGEVCALLPDRPLSDAEQEAENSLAGMNLDQASGVMRAELKAVISRISLPLTALSELAVGNVLPLQGARVDRVEVLSIDRARMAIGRLGQCGGMRAVRINEHNSVATLPTKDDQTFLASKSGPVSKLDDDEKSALLDEEIVTSEPAMNDTLLEPDDILPSNPDQRVAEISHLAGLPAPEGDGPY</sequence>